<dbReference type="RefSeq" id="WP_245746864.1">
    <property type="nucleotide sequence ID" value="NZ_FMYQ01000011.1"/>
</dbReference>
<dbReference type="AlphaFoldDB" id="A0A1G6QCY8"/>
<evidence type="ECO:0000313" key="3">
    <source>
        <dbReference type="Proteomes" id="UP000198908"/>
    </source>
</evidence>
<sequence>MLSPHEFATLMLVRQAPDQLDMNRAELDALLERQLVMLEHCTAGGRRAHLTDKGRSFLDALHPDGALRRAVTRAAKRGADGRGTPAAPGDNTTDIEVSGNAG</sequence>
<name>A0A1G6QCY8_9BURK</name>
<evidence type="ECO:0008006" key="4">
    <source>
        <dbReference type="Google" id="ProtNLM"/>
    </source>
</evidence>
<accession>A0A1G6QCY8</accession>
<organism evidence="2 3">
    <name type="scientific">Paraburkholderia lycopersici</name>
    <dbReference type="NCBI Taxonomy" id="416944"/>
    <lineage>
        <taxon>Bacteria</taxon>
        <taxon>Pseudomonadati</taxon>
        <taxon>Pseudomonadota</taxon>
        <taxon>Betaproteobacteria</taxon>
        <taxon>Burkholderiales</taxon>
        <taxon>Burkholderiaceae</taxon>
        <taxon>Paraburkholderia</taxon>
    </lineage>
</organism>
<dbReference type="EMBL" id="FMYQ01000011">
    <property type="protein sequence ID" value="SDC90051.1"/>
    <property type="molecule type" value="Genomic_DNA"/>
</dbReference>
<protein>
    <recommendedName>
        <fullName evidence="4">Preprotein translocase subunit SecA</fullName>
    </recommendedName>
</protein>
<gene>
    <name evidence="2" type="ORF">SAMN05421548_111168</name>
</gene>
<evidence type="ECO:0000256" key="1">
    <source>
        <dbReference type="SAM" id="MobiDB-lite"/>
    </source>
</evidence>
<reference evidence="3" key="1">
    <citation type="submission" date="2016-09" db="EMBL/GenBank/DDBJ databases">
        <authorList>
            <person name="Varghese N."/>
            <person name="Submissions S."/>
        </authorList>
    </citation>
    <scope>NUCLEOTIDE SEQUENCE [LARGE SCALE GENOMIC DNA]</scope>
    <source>
        <strain evidence="3">TNe-862</strain>
    </source>
</reference>
<keyword evidence="3" id="KW-1185">Reference proteome</keyword>
<evidence type="ECO:0000313" key="2">
    <source>
        <dbReference type="EMBL" id="SDC90051.1"/>
    </source>
</evidence>
<proteinExistence type="predicted"/>
<feature type="region of interest" description="Disordered" evidence="1">
    <location>
        <begin position="73"/>
        <end position="102"/>
    </location>
</feature>
<dbReference type="Proteomes" id="UP000198908">
    <property type="component" value="Unassembled WGS sequence"/>
</dbReference>